<evidence type="ECO:0000256" key="9">
    <source>
        <dbReference type="SAM" id="MobiDB-lite"/>
    </source>
</evidence>
<evidence type="ECO:0000256" key="10">
    <source>
        <dbReference type="SAM" id="Phobius"/>
    </source>
</evidence>
<gene>
    <name evidence="13" type="primary">htrE</name>
    <name evidence="13" type="ORF">AVE30378_00754</name>
</gene>
<proteinExistence type="inferred from homology"/>
<dbReference type="Gene3D" id="2.60.40.2070">
    <property type="match status" value="1"/>
</dbReference>
<dbReference type="PANTHER" id="PTHR30451:SF20">
    <property type="entry name" value="FIMBRIAE USHER"/>
    <property type="match status" value="1"/>
</dbReference>
<keyword evidence="6" id="KW-0732">Signal</keyword>
<dbReference type="GO" id="GO:0009279">
    <property type="term" value="C:cell outer membrane"/>
    <property type="evidence" value="ECO:0007669"/>
    <property type="project" value="UniProtKB-SubCell"/>
</dbReference>
<dbReference type="SUPFAM" id="SSF141729">
    <property type="entry name" value="FimD N-terminal domain-like"/>
    <property type="match status" value="1"/>
</dbReference>
<name>A0A446C7X7_9BURK</name>
<dbReference type="InterPro" id="IPR042186">
    <property type="entry name" value="FimD_plug_dom"/>
</dbReference>
<feature type="domain" description="PapC-like C-terminal" evidence="11">
    <location>
        <begin position="782"/>
        <end position="848"/>
    </location>
</feature>
<keyword evidence="10" id="KW-1133">Transmembrane helix</keyword>
<dbReference type="Pfam" id="PF00577">
    <property type="entry name" value="Usher"/>
    <property type="match status" value="1"/>
</dbReference>
<keyword evidence="3" id="KW-0813">Transport</keyword>
<dbReference type="EMBL" id="UFQC01000003">
    <property type="protein sequence ID" value="SSW63861.1"/>
    <property type="molecule type" value="Genomic_DNA"/>
</dbReference>
<dbReference type="PANTHER" id="PTHR30451">
    <property type="entry name" value="OUTER MEMBRANE USHER PROTEIN"/>
    <property type="match status" value="1"/>
</dbReference>
<evidence type="ECO:0000256" key="1">
    <source>
        <dbReference type="ARBA" id="ARBA00004571"/>
    </source>
</evidence>
<dbReference type="InterPro" id="IPR025949">
    <property type="entry name" value="PapC-like_C"/>
</dbReference>
<evidence type="ECO:0000313" key="13">
    <source>
        <dbReference type="EMBL" id="SSW63861.1"/>
    </source>
</evidence>
<evidence type="ECO:0000259" key="11">
    <source>
        <dbReference type="Pfam" id="PF13953"/>
    </source>
</evidence>
<evidence type="ECO:0000256" key="8">
    <source>
        <dbReference type="ARBA" id="ARBA00023237"/>
    </source>
</evidence>
<evidence type="ECO:0000313" key="14">
    <source>
        <dbReference type="Proteomes" id="UP000289465"/>
    </source>
</evidence>
<feature type="domain" description="PapC N-terminal" evidence="12">
    <location>
        <begin position="49"/>
        <end position="200"/>
    </location>
</feature>
<dbReference type="Gene3D" id="2.60.40.3110">
    <property type="match status" value="1"/>
</dbReference>
<sequence>MCLSTRAGARPGHPCAQRRRGGAWAPGILLLVLMATAGAGGEQQDSVRFDVKMLVRGVGDEQIDLSRFERPNIVSPGQYRVDVHVNGRWRGALAMDFRGSGPEGAQPCYTAELLRSVGIDMDKIGRNAAERSERTLGDVPVCDGLASYVPGAQVKFDMAEQTLSLTVPAYYLDSGNAGTYVDPAYWDRGITAARLGYTTNLYTQETNGQRRSRGYLSLSGVLNAGAWRLRHDGYASWSSRTGTTYQRGQLYAVTDLPAWRSQLLLGETSTDGRYFDAVSFRGVRLSSDERMLPDDRRGYVPTIRGTARSNAAVSVYQRGFLVYETTVAPGPFAIEDLGAASYGGDLTVRVTEADGQAWSFIVPFATAVDLLRPGETRYSVSVGQAMASGYRSSGQRVFEGVVRTGLSDLITGYGGLAFSDYYSSVLAGAALNTRLGAFSGDATVARAHLPGGRTSGSSYRVSYSKNLPNSGTNFSLLAYRYSTSGFVGLNEAIALRDAPHVGGYGDLGRLRNRLDTYINQDLGGNGSMYLNGSALQYWNRPGSALNYSVGYRSSLGRVSYALSLQRVHALSAGGLYTPNRGRSTVVTLNLSIPLGSGSSAAAPMFSSYTSHSNLSGTDSAVAVSGALGDTGRLNYSLSASRSSRADTSTASGNLDYRASVANVGASVSQGSGYRQAGLRAQGNVLAHAGGVTLSSSLGETVGLVRAPDAEDARVGMDRGSRVDGRGYGLAANLAPYRLNTVELDPADMADDVELLASSRSVAPRAGAVVLLDYPTRRARPVLVSVRQPDGGVLPFGAEVFDLASGESVGAVGQGSRIVMRVRDDQGEIRVQWGPDAAQRCRVGYRLPPRQGRQDGFDMLDAVCEPEPEPPPPAVGSPVAGLLP</sequence>
<dbReference type="Pfam" id="PF13954">
    <property type="entry name" value="PapC_N"/>
    <property type="match status" value="1"/>
</dbReference>
<dbReference type="InterPro" id="IPR000015">
    <property type="entry name" value="Fimb_usher"/>
</dbReference>
<dbReference type="AlphaFoldDB" id="A0A446C7X7"/>
<reference evidence="13 14" key="1">
    <citation type="submission" date="2018-07" db="EMBL/GenBank/DDBJ databases">
        <authorList>
            <person name="Peeters C."/>
        </authorList>
    </citation>
    <scope>NUCLEOTIDE SEQUENCE [LARGE SCALE GENOMIC DNA]</scope>
    <source>
        <strain evidence="13 14">LMG 30378</strain>
    </source>
</reference>
<feature type="region of interest" description="Disordered" evidence="9">
    <location>
        <begin position="864"/>
        <end position="883"/>
    </location>
</feature>
<evidence type="ECO:0000259" key="12">
    <source>
        <dbReference type="Pfam" id="PF13954"/>
    </source>
</evidence>
<organism evidence="13 14">
    <name type="scientific">Achromobacter veterisilvae</name>
    <dbReference type="NCBI Taxonomy" id="2069367"/>
    <lineage>
        <taxon>Bacteria</taxon>
        <taxon>Pseudomonadati</taxon>
        <taxon>Pseudomonadota</taxon>
        <taxon>Betaproteobacteria</taxon>
        <taxon>Burkholderiales</taxon>
        <taxon>Alcaligenaceae</taxon>
        <taxon>Achromobacter</taxon>
    </lineage>
</organism>
<keyword evidence="4" id="KW-1134">Transmembrane beta strand</keyword>
<dbReference type="InterPro" id="IPR025885">
    <property type="entry name" value="PapC_N"/>
</dbReference>
<dbReference type="GO" id="GO:0015473">
    <property type="term" value="F:fimbrial usher porin activity"/>
    <property type="evidence" value="ECO:0007669"/>
    <property type="project" value="InterPro"/>
</dbReference>
<comment type="subcellular location">
    <subcellularLocation>
        <location evidence="1">Cell outer membrane</location>
        <topology evidence="1">Multi-pass membrane protein</topology>
    </subcellularLocation>
</comment>
<dbReference type="GO" id="GO:0009297">
    <property type="term" value="P:pilus assembly"/>
    <property type="evidence" value="ECO:0007669"/>
    <property type="project" value="InterPro"/>
</dbReference>
<keyword evidence="5 10" id="KW-0812">Transmembrane</keyword>
<comment type="similarity">
    <text evidence="2">Belongs to the fimbrial export usher family.</text>
</comment>
<keyword evidence="7 10" id="KW-0472">Membrane</keyword>
<evidence type="ECO:0000256" key="6">
    <source>
        <dbReference type="ARBA" id="ARBA00022729"/>
    </source>
</evidence>
<dbReference type="InterPro" id="IPR037224">
    <property type="entry name" value="PapC_N_sf"/>
</dbReference>
<protein>
    <submittedName>
        <fullName evidence="13">Outer membrane usher protein HtrE</fullName>
    </submittedName>
</protein>
<dbReference type="Pfam" id="PF13953">
    <property type="entry name" value="PapC_C"/>
    <property type="match status" value="1"/>
</dbReference>
<dbReference type="Gene3D" id="3.10.20.410">
    <property type="match status" value="1"/>
</dbReference>
<dbReference type="InterPro" id="IPR043142">
    <property type="entry name" value="PapC-like_C_sf"/>
</dbReference>
<evidence type="ECO:0000256" key="7">
    <source>
        <dbReference type="ARBA" id="ARBA00023136"/>
    </source>
</evidence>
<dbReference type="Proteomes" id="UP000289465">
    <property type="component" value="Unassembled WGS sequence"/>
</dbReference>
<evidence type="ECO:0000256" key="3">
    <source>
        <dbReference type="ARBA" id="ARBA00022448"/>
    </source>
</evidence>
<evidence type="ECO:0000256" key="4">
    <source>
        <dbReference type="ARBA" id="ARBA00022452"/>
    </source>
</evidence>
<dbReference type="Gene3D" id="2.60.40.2610">
    <property type="entry name" value="Outer membrane usher protein FimD, plug domain"/>
    <property type="match status" value="1"/>
</dbReference>
<keyword evidence="8" id="KW-0998">Cell outer membrane</keyword>
<evidence type="ECO:0000256" key="2">
    <source>
        <dbReference type="ARBA" id="ARBA00008064"/>
    </source>
</evidence>
<accession>A0A446C7X7</accession>
<feature type="transmembrane region" description="Helical" evidence="10">
    <location>
        <begin position="21"/>
        <end position="41"/>
    </location>
</feature>
<evidence type="ECO:0000256" key="5">
    <source>
        <dbReference type="ARBA" id="ARBA00022692"/>
    </source>
</evidence>